<dbReference type="InterPro" id="IPR023393">
    <property type="entry name" value="START-like_dom_sf"/>
</dbReference>
<dbReference type="Gene3D" id="3.30.530.20">
    <property type="match status" value="1"/>
</dbReference>
<dbReference type="SUPFAM" id="SSF55961">
    <property type="entry name" value="Bet v1-like"/>
    <property type="match status" value="1"/>
</dbReference>
<dbReference type="Proteomes" id="UP000320216">
    <property type="component" value="Chromosome"/>
</dbReference>
<keyword evidence="2" id="KW-1185">Reference proteome</keyword>
<evidence type="ECO:0000313" key="2">
    <source>
        <dbReference type="Proteomes" id="UP000320216"/>
    </source>
</evidence>
<organism evidence="1 2">
    <name type="scientific">Humibacter ginsenosidimutans</name>
    <dbReference type="NCBI Taxonomy" id="2599293"/>
    <lineage>
        <taxon>Bacteria</taxon>
        <taxon>Bacillati</taxon>
        <taxon>Actinomycetota</taxon>
        <taxon>Actinomycetes</taxon>
        <taxon>Micrococcales</taxon>
        <taxon>Microbacteriaceae</taxon>
        <taxon>Humibacter</taxon>
    </lineage>
</organism>
<evidence type="ECO:0000313" key="1">
    <source>
        <dbReference type="EMBL" id="QDZ15437.1"/>
    </source>
</evidence>
<dbReference type="AlphaFoldDB" id="A0A5B8M4C7"/>
<name>A0A5B8M4C7_9MICO</name>
<dbReference type="RefSeq" id="WP_146321315.1">
    <property type="nucleotide sequence ID" value="NZ_CP042305.1"/>
</dbReference>
<dbReference type="OrthoDB" id="880456at2"/>
<accession>A0A5B8M4C7</accession>
<reference evidence="1 2" key="1">
    <citation type="submission" date="2019-07" db="EMBL/GenBank/DDBJ databases">
        <title>Full genome sequence of Humibacter sp. WJ7-1.</title>
        <authorList>
            <person name="Im W.-T."/>
        </authorList>
    </citation>
    <scope>NUCLEOTIDE SEQUENCE [LARGE SCALE GENOMIC DNA]</scope>
    <source>
        <strain evidence="1 2">WJ7-1</strain>
    </source>
</reference>
<sequence length="129" mass="14097">MPSRHVSTVVHRSANEVYEYAAEPDNLAHWAAGLTDAPIHHDGDALVTESPMGSIRITFAPRNELGVLDHWVTLPSGETTYNALRVIEHPEGAEVIFTLRQLGASDADFARDASLVAADLERLREVLEG</sequence>
<proteinExistence type="predicted"/>
<dbReference type="EMBL" id="CP042305">
    <property type="protein sequence ID" value="QDZ15437.1"/>
    <property type="molecule type" value="Genomic_DNA"/>
</dbReference>
<protein>
    <submittedName>
        <fullName evidence="1">SRPBCC family protein</fullName>
    </submittedName>
</protein>
<gene>
    <name evidence="1" type="ORF">FPZ11_12325</name>
</gene>
<dbReference type="KEGG" id="huw:FPZ11_12325"/>